<sequence length="116" mass="13624">MAATTAKSVGFLAQLTNALKRYTFKASGFNQLGLYHDDCLRETPDVAEALRRLPQSVIDERHYRMQLAFQLSVTKSILPKEQWISYEEDREKGRYLQPYLAEVIKERKEREAWNKK</sequence>
<evidence type="ECO:0000313" key="13">
    <source>
        <dbReference type="EMBL" id="KAK8722678.1"/>
    </source>
</evidence>
<dbReference type="Pfam" id="PF02271">
    <property type="entry name" value="UCR_14kD"/>
    <property type="match status" value="1"/>
</dbReference>
<comment type="function">
    <text evidence="12">Component of the ubiquinol-cytochrome c oxidoreductase, a multisubunit transmembrane complex that is part of the mitochondrial electron transport chain which drives oxidative phosphorylation.</text>
</comment>
<dbReference type="GO" id="GO:0005743">
    <property type="term" value="C:mitochondrial inner membrane"/>
    <property type="evidence" value="ECO:0007669"/>
    <property type="project" value="UniProtKB-SubCell"/>
</dbReference>
<dbReference type="GO" id="GO:0006122">
    <property type="term" value="P:mitochondrial electron transport, ubiquinol to cytochrome c"/>
    <property type="evidence" value="ECO:0007669"/>
    <property type="project" value="InterPro"/>
</dbReference>
<dbReference type="PANTHER" id="PTHR12022">
    <property type="entry name" value="UBIQUINOL-CYTOCHROME C REDUCTASE COMPLEX 14 KD PROTEIN"/>
    <property type="match status" value="1"/>
</dbReference>
<evidence type="ECO:0000256" key="5">
    <source>
        <dbReference type="ARBA" id="ARBA00022660"/>
    </source>
</evidence>
<evidence type="ECO:0000256" key="8">
    <source>
        <dbReference type="ARBA" id="ARBA00023128"/>
    </source>
</evidence>
<dbReference type="AlphaFoldDB" id="A0AAW0VZS6"/>
<comment type="caution">
    <text evidence="13">The sequence shown here is derived from an EMBL/GenBank/DDBJ whole genome shotgun (WGS) entry which is preliminary data.</text>
</comment>
<dbReference type="FunFam" id="1.10.1090.10:FF:000001">
    <property type="entry name" value="Cytochrome b-c1 complex subunit 7"/>
    <property type="match status" value="1"/>
</dbReference>
<dbReference type="EMBL" id="JARKIK010000094">
    <property type="protein sequence ID" value="KAK8722678.1"/>
    <property type="molecule type" value="Genomic_DNA"/>
</dbReference>
<comment type="subunit">
    <text evidence="10">Component of the ubiquinol-cytochrome c oxidoreductase (cytochrome b-c1 complex, complex III, CIII), a multisubunit enzyme composed of 3 respiratory subunits cytochrome b, cytochrome c1 and Rieske protein, 2 core protein subunits, and additional low-molecular weight protein subunits. The complex exists as an obligatory dimer and forms supercomplexes (SCs) in the inner mitochondrial membrane with cytochrome c oxidase (complex IV, CIV).</text>
</comment>
<evidence type="ECO:0000256" key="1">
    <source>
        <dbReference type="ARBA" id="ARBA00004443"/>
    </source>
</evidence>
<dbReference type="PANTHER" id="PTHR12022:SF0">
    <property type="entry name" value="CYTOCHROME B-C1 COMPLEX SUBUNIT 7"/>
    <property type="match status" value="1"/>
</dbReference>
<keyword evidence="9 12" id="KW-0472">Membrane</keyword>
<keyword evidence="8 12" id="KW-0496">Mitochondrion</keyword>
<evidence type="ECO:0000256" key="7">
    <source>
        <dbReference type="ARBA" id="ARBA00022982"/>
    </source>
</evidence>
<proteinExistence type="inferred from homology"/>
<dbReference type="InterPro" id="IPR036544">
    <property type="entry name" value="QCR7_sf"/>
</dbReference>
<dbReference type="Proteomes" id="UP001445076">
    <property type="component" value="Unassembled WGS sequence"/>
</dbReference>
<evidence type="ECO:0000256" key="2">
    <source>
        <dbReference type="ARBA" id="ARBA00008554"/>
    </source>
</evidence>
<evidence type="ECO:0000256" key="9">
    <source>
        <dbReference type="ARBA" id="ARBA00023136"/>
    </source>
</evidence>
<protein>
    <recommendedName>
        <fullName evidence="3 12">Cytochrome b-c1 complex subunit 7</fullName>
    </recommendedName>
</protein>
<dbReference type="Gene3D" id="1.10.1090.10">
    <property type="entry name" value="Cytochrome b-c1 complex subunit 7"/>
    <property type="match status" value="1"/>
</dbReference>
<organism evidence="13 14">
    <name type="scientific">Cherax quadricarinatus</name>
    <name type="common">Australian red claw crayfish</name>
    <dbReference type="NCBI Taxonomy" id="27406"/>
    <lineage>
        <taxon>Eukaryota</taxon>
        <taxon>Metazoa</taxon>
        <taxon>Ecdysozoa</taxon>
        <taxon>Arthropoda</taxon>
        <taxon>Crustacea</taxon>
        <taxon>Multicrustacea</taxon>
        <taxon>Malacostraca</taxon>
        <taxon>Eumalacostraca</taxon>
        <taxon>Eucarida</taxon>
        <taxon>Decapoda</taxon>
        <taxon>Pleocyemata</taxon>
        <taxon>Astacidea</taxon>
        <taxon>Parastacoidea</taxon>
        <taxon>Parastacidae</taxon>
        <taxon>Cherax</taxon>
    </lineage>
</organism>
<evidence type="ECO:0000256" key="10">
    <source>
        <dbReference type="ARBA" id="ARBA00038521"/>
    </source>
</evidence>
<evidence type="ECO:0000256" key="3">
    <source>
        <dbReference type="ARBA" id="ARBA00016323"/>
    </source>
</evidence>
<comment type="similarity">
    <text evidence="2 12">Belongs to the UQCRB/QCR7 family.</text>
</comment>
<keyword evidence="5 12" id="KW-0679">Respiratory chain</keyword>
<evidence type="ECO:0000256" key="12">
    <source>
        <dbReference type="PIRNR" id="PIRNR000022"/>
    </source>
</evidence>
<accession>A0AAW0VZS6</accession>
<evidence type="ECO:0000256" key="4">
    <source>
        <dbReference type="ARBA" id="ARBA00022448"/>
    </source>
</evidence>
<dbReference type="InterPro" id="IPR003197">
    <property type="entry name" value="QCR7"/>
</dbReference>
<keyword evidence="14" id="KW-1185">Reference proteome</keyword>
<comment type="subcellular location">
    <subcellularLocation>
        <location evidence="1">Mitochondrion inner membrane</location>
        <topology evidence="1">Peripheral membrane protein</topology>
        <orientation evidence="1">Matrix side</orientation>
    </subcellularLocation>
</comment>
<gene>
    <name evidence="13" type="ORF">OTU49_012160</name>
</gene>
<evidence type="ECO:0000256" key="11">
    <source>
        <dbReference type="ARBA" id="ARBA00046393"/>
    </source>
</evidence>
<dbReference type="GO" id="GO:0045275">
    <property type="term" value="C:respiratory chain complex III"/>
    <property type="evidence" value="ECO:0007669"/>
    <property type="project" value="InterPro"/>
</dbReference>
<keyword evidence="7 12" id="KW-0249">Electron transport</keyword>
<evidence type="ECO:0000256" key="6">
    <source>
        <dbReference type="ARBA" id="ARBA00022792"/>
    </source>
</evidence>
<keyword evidence="6 12" id="KW-0999">Mitochondrion inner membrane</keyword>
<reference evidence="13 14" key="1">
    <citation type="journal article" date="2024" name="BMC Genomics">
        <title>Genome assembly of redclaw crayfish (Cherax quadricarinatus) provides insights into its immune adaptation and hypoxia tolerance.</title>
        <authorList>
            <person name="Liu Z."/>
            <person name="Zheng J."/>
            <person name="Li H."/>
            <person name="Fang K."/>
            <person name="Wang S."/>
            <person name="He J."/>
            <person name="Zhou D."/>
            <person name="Weng S."/>
            <person name="Chi M."/>
            <person name="Gu Z."/>
            <person name="He J."/>
            <person name="Li F."/>
            <person name="Wang M."/>
        </authorList>
    </citation>
    <scope>NUCLEOTIDE SEQUENCE [LARGE SCALE GENOMIC DNA]</scope>
    <source>
        <strain evidence="13">ZL_2023a</strain>
    </source>
</reference>
<keyword evidence="4 12" id="KW-0813">Transport</keyword>
<dbReference type="SUPFAM" id="SSF81524">
    <property type="entry name" value="14 kDa protein of cytochrome bc1 complex (Ubiquinol-cytochrome c reductase)"/>
    <property type="match status" value="1"/>
</dbReference>
<evidence type="ECO:0000313" key="14">
    <source>
        <dbReference type="Proteomes" id="UP001445076"/>
    </source>
</evidence>
<dbReference type="PIRSF" id="PIRSF000022">
    <property type="entry name" value="Bc1_14K"/>
    <property type="match status" value="1"/>
</dbReference>
<comment type="subunit">
    <text evidence="11">Component of the ubiquinol-cytochrome c oxidoreductase (cytochrome b-c1 complex, complex III, CIII), a multisubunit enzyme composed of 11 subunits. The complex is composed of 3 respiratory subunits cytochrome b, cytochrome c1 and Rieske protein UQCRFS1, 2 core protein subunits UQCRC1/QCR1 and UQCRC2/QCR2, and 6 low-molecular weight protein subunits UQCRH/QCR6, UQCRB/QCR7, UQCRQ/QCR8, UQCR10/QCR9, UQCR11/QCR10 and subunit 9, the cleavage product of Rieske protein UQCRFS1. The complex exists as an obligatory dimer and forms supercomplexes (SCs) in the inner mitochondrial membrane with NADH-ubiquinone oxidoreductase (complex I, CI) and cytochrome c oxidase (complex IV, CIV), resulting in different assemblies (supercomplex SCI(1)III(2)IV(1) and megacomplex MCI(2)III(2)IV(2)).</text>
</comment>
<name>A0AAW0VZS6_CHEQU</name>